<name>A0ACA9L519_9GLOM</name>
<dbReference type="Proteomes" id="UP000789860">
    <property type="component" value="Unassembled WGS sequence"/>
</dbReference>
<reference evidence="1" key="1">
    <citation type="submission" date="2021-06" db="EMBL/GenBank/DDBJ databases">
        <authorList>
            <person name="Kallberg Y."/>
            <person name="Tangrot J."/>
            <person name="Rosling A."/>
        </authorList>
    </citation>
    <scope>NUCLEOTIDE SEQUENCE</scope>
    <source>
        <strain evidence="1">AU212A</strain>
    </source>
</reference>
<sequence>MSEFPCEWPYTIIKGCDGESTFRNLLLAGTGLYAILAINDLLLIFIRTKIRYSKKTPLTTLDYFLFWVRSLDCLITALNIVKTHVILREILASISWALGPIGLYVYLSGIFLSIPRLSFDRFTSIEDKCKHSIWIPNPQKVKPILWSISIITIICILASSIIAGHYYRINNQNNRYVALSVQMSFCWLISVTIFASVAYYGSVLISLAQESMKLAGIDDKSFKFRIYKHYDSPAVQAGYHEELIN</sequence>
<gene>
    <name evidence="1" type="ORF">SCALOS_LOCUS3670</name>
</gene>
<keyword evidence="2" id="KW-1185">Reference proteome</keyword>
<dbReference type="EMBL" id="CAJVPM010004279">
    <property type="protein sequence ID" value="CAG8511310.1"/>
    <property type="molecule type" value="Genomic_DNA"/>
</dbReference>
<evidence type="ECO:0000313" key="2">
    <source>
        <dbReference type="Proteomes" id="UP000789860"/>
    </source>
</evidence>
<feature type="non-terminal residue" evidence="1">
    <location>
        <position position="245"/>
    </location>
</feature>
<comment type="caution">
    <text evidence="1">The sequence shown here is derived from an EMBL/GenBank/DDBJ whole genome shotgun (WGS) entry which is preliminary data.</text>
</comment>
<protein>
    <submittedName>
        <fullName evidence="1">2536_t:CDS:1</fullName>
    </submittedName>
</protein>
<proteinExistence type="predicted"/>
<evidence type="ECO:0000313" key="1">
    <source>
        <dbReference type="EMBL" id="CAG8511310.1"/>
    </source>
</evidence>
<organism evidence="1 2">
    <name type="scientific">Scutellospora calospora</name>
    <dbReference type="NCBI Taxonomy" id="85575"/>
    <lineage>
        <taxon>Eukaryota</taxon>
        <taxon>Fungi</taxon>
        <taxon>Fungi incertae sedis</taxon>
        <taxon>Mucoromycota</taxon>
        <taxon>Glomeromycotina</taxon>
        <taxon>Glomeromycetes</taxon>
        <taxon>Diversisporales</taxon>
        <taxon>Gigasporaceae</taxon>
        <taxon>Scutellospora</taxon>
    </lineage>
</organism>
<accession>A0ACA9L519</accession>